<feature type="compositionally biased region" description="Low complexity" evidence="1">
    <location>
        <begin position="36"/>
        <end position="45"/>
    </location>
</feature>
<feature type="region of interest" description="Disordered" evidence="1">
    <location>
        <begin position="851"/>
        <end position="870"/>
    </location>
</feature>
<reference evidence="2 3" key="1">
    <citation type="submission" date="2015-07" db="EMBL/GenBank/DDBJ databases">
        <title>Comparative genomics of the Sigatoka disease complex on banana suggests a link between parallel evolutionary changes in Pseudocercospora fijiensis and Pseudocercospora eumusae and increased virulence on the banana host.</title>
        <authorList>
            <person name="Chang T.-C."/>
            <person name="Salvucci A."/>
            <person name="Crous P.W."/>
            <person name="Stergiopoulos I."/>
        </authorList>
    </citation>
    <scope>NUCLEOTIDE SEQUENCE [LARGE SCALE GENOMIC DNA]</scope>
    <source>
        <strain evidence="2 3">CBS 114824</strain>
    </source>
</reference>
<sequence>MDAPDETLLESVGDASLDHPNKLPELSRSSTTLDPAAQSSTSLPVSSPPAVPALVPASKPRKTLRTRPIHALERQHAPPPSLNHSQPPPPEQQSRPRLTNMSLFNLFSKPKVERQRGYAEPGLEALSRSLSKSDPSHRRPEVVPRAREFDAPQHPPRPTSSKSYAGRTAKTASIKGHLPPLPIERKVRHFDPPPLFQVWPQTTKHGTFKMTAVTPEMVLQKSKNPMAGTAMLVPASDLQSLRSAGNRGSVESRVTVKSTLKPVANASISGVNLPTKIFVLVTSGYLLQYAETGPSDRYPEKVLQLGRHSAAYASDLIPGSYHVLHIEQAVDQNGTAMPHANSFFSKIGLRSQVAKKMASNFLIVMPGAREMEDWMTTIREEIEKHGGKRARSDSSTARPRTTEPPNVDLQRNPSLSHRYQIKRASMIFNITSLPDNVMKDLPPTPPIPTPEEKDVTMVVAKDEVSASNGIEVIPDPARKGSDAMSTTSSTAASVDQQKLDALRDSSRISHSTVATTACSSVSRTNSISSTPPSEGKEILESQAETAAAKGPYRTLSSYALPKRKSAAPIVLPDPAVLETDPSIDSPILGRQPTQVAAPLSPFKNLSPARSVPNLKLIEETTYSSALPMPPTAEVAERPESFIGDLPNPATWASKSPTQADTLGRTRPLRAGSQSFSLPLRVNVQNQSFQRPAISRASQAADADAGILSPVPATTTLVAKVDGVDYHGFAHNPSPPPSRPLPTPPTTSQDVAETAQRNSSVRLSLFPSGVAPAPMAGPVPLKRVTRSPSTTAPRTVAAQSTADAGTLKRPSSMQVRPNIAPFLSSVRAPPTSPINDNNKSTTTTVPIRSLKPSRSVATMQTTHHRTAPKPESFNFSTRRILIEEEESSDQPTPLKRPPSRTRTPRASASLPELDFGIPLVGLGPPAPPPQTPLPEIPRPASRTEGTILRTATPIGVAITNVGLGIQV</sequence>
<feature type="region of interest" description="Disordered" evidence="1">
    <location>
        <begin position="776"/>
        <end position="810"/>
    </location>
</feature>
<feature type="region of interest" description="Disordered" evidence="1">
    <location>
        <begin position="1"/>
        <end position="98"/>
    </location>
</feature>
<feature type="compositionally biased region" description="Polar residues" evidence="1">
    <location>
        <begin position="650"/>
        <end position="660"/>
    </location>
</feature>
<evidence type="ECO:0000313" key="3">
    <source>
        <dbReference type="Proteomes" id="UP000070133"/>
    </source>
</evidence>
<evidence type="ECO:0008006" key="4">
    <source>
        <dbReference type="Google" id="ProtNLM"/>
    </source>
</evidence>
<name>A0A139H0D0_9PEZI</name>
<comment type="caution">
    <text evidence="2">The sequence shown here is derived from an EMBL/GenBank/DDBJ whole genome shotgun (WGS) entry which is preliminary data.</text>
</comment>
<feature type="compositionally biased region" description="Low complexity" evidence="1">
    <location>
        <begin position="519"/>
        <end position="529"/>
    </location>
</feature>
<proteinExistence type="predicted"/>
<protein>
    <recommendedName>
        <fullName evidence="4">PH domain-containing protein</fullName>
    </recommendedName>
</protein>
<feature type="region of interest" description="Disordered" evidence="1">
    <location>
        <begin position="727"/>
        <end position="758"/>
    </location>
</feature>
<keyword evidence="3" id="KW-1185">Reference proteome</keyword>
<accession>A0A139H0D0</accession>
<gene>
    <name evidence="2" type="ORF">AC578_5204</name>
</gene>
<dbReference type="Proteomes" id="UP000070133">
    <property type="component" value="Unassembled WGS sequence"/>
</dbReference>
<feature type="region of interest" description="Disordered" evidence="1">
    <location>
        <begin position="822"/>
        <end position="844"/>
    </location>
</feature>
<feature type="compositionally biased region" description="Basic residues" evidence="1">
    <location>
        <begin position="59"/>
        <end position="68"/>
    </location>
</feature>
<feature type="region of interest" description="Disordered" evidence="1">
    <location>
        <begin position="881"/>
        <end position="907"/>
    </location>
</feature>
<feature type="compositionally biased region" description="Polar residues" evidence="1">
    <location>
        <begin position="748"/>
        <end position="758"/>
    </location>
</feature>
<feature type="compositionally biased region" description="Basic and acidic residues" evidence="1">
    <location>
        <begin position="134"/>
        <end position="151"/>
    </location>
</feature>
<organism evidence="2 3">
    <name type="scientific">Pseudocercospora eumusae</name>
    <dbReference type="NCBI Taxonomy" id="321146"/>
    <lineage>
        <taxon>Eukaryota</taxon>
        <taxon>Fungi</taxon>
        <taxon>Dikarya</taxon>
        <taxon>Ascomycota</taxon>
        <taxon>Pezizomycotina</taxon>
        <taxon>Dothideomycetes</taxon>
        <taxon>Dothideomycetidae</taxon>
        <taxon>Mycosphaerellales</taxon>
        <taxon>Mycosphaerellaceae</taxon>
        <taxon>Pseudocercospora</taxon>
    </lineage>
</organism>
<feature type="compositionally biased region" description="Pro residues" evidence="1">
    <location>
        <begin position="77"/>
        <end position="91"/>
    </location>
</feature>
<feature type="region of interest" description="Disordered" evidence="1">
    <location>
        <begin position="125"/>
        <end position="176"/>
    </location>
</feature>
<dbReference type="OrthoDB" id="1749473at2759"/>
<dbReference type="STRING" id="321146.A0A139H0D0"/>
<feature type="region of interest" description="Disordered" evidence="1">
    <location>
        <begin position="519"/>
        <end position="538"/>
    </location>
</feature>
<feature type="compositionally biased region" description="Low complexity" evidence="1">
    <location>
        <begin position="482"/>
        <end position="493"/>
    </location>
</feature>
<feature type="region of interest" description="Disordered" evidence="1">
    <location>
        <begin position="645"/>
        <end position="664"/>
    </location>
</feature>
<evidence type="ECO:0000256" key="1">
    <source>
        <dbReference type="SAM" id="MobiDB-lite"/>
    </source>
</evidence>
<feature type="compositionally biased region" description="Polar residues" evidence="1">
    <location>
        <begin position="785"/>
        <end position="810"/>
    </location>
</feature>
<feature type="compositionally biased region" description="Pro residues" evidence="1">
    <location>
        <begin position="732"/>
        <end position="744"/>
    </location>
</feature>
<dbReference type="EMBL" id="LFZN01000193">
    <property type="protein sequence ID" value="KXS95915.1"/>
    <property type="molecule type" value="Genomic_DNA"/>
</dbReference>
<evidence type="ECO:0000313" key="2">
    <source>
        <dbReference type="EMBL" id="KXS95915.1"/>
    </source>
</evidence>
<feature type="region of interest" description="Disordered" evidence="1">
    <location>
        <begin position="383"/>
        <end position="412"/>
    </location>
</feature>
<feature type="region of interest" description="Disordered" evidence="1">
    <location>
        <begin position="472"/>
        <end position="497"/>
    </location>
</feature>
<feature type="compositionally biased region" description="Polar residues" evidence="1">
    <location>
        <begin position="832"/>
        <end position="844"/>
    </location>
</feature>
<dbReference type="AlphaFoldDB" id="A0A139H0D0"/>